<dbReference type="OrthoDB" id="3431997at2759"/>
<dbReference type="KEGG" id="pchm:VFPPC_17799"/>
<accession>A0A219AQE6</accession>
<dbReference type="AlphaFoldDB" id="A0A219AQE6"/>
<comment type="caution">
    <text evidence="1">The sequence shown here is derived from an EMBL/GenBank/DDBJ whole genome shotgun (WGS) entry which is preliminary data.</text>
</comment>
<reference evidence="1 2" key="1">
    <citation type="journal article" date="2016" name="PLoS Pathog.">
        <title>Biosynthesis of antibiotic leucinostatins in bio-control fungus Purpureocillium lilacinum and their inhibition on phytophthora revealed by genome mining.</title>
        <authorList>
            <person name="Wang G."/>
            <person name="Liu Z."/>
            <person name="Lin R."/>
            <person name="Li E."/>
            <person name="Mao Z."/>
            <person name="Ling J."/>
            <person name="Yang Y."/>
            <person name="Yin W.B."/>
            <person name="Xie B."/>
        </authorList>
    </citation>
    <scope>NUCLEOTIDE SEQUENCE [LARGE SCALE GENOMIC DNA]</scope>
    <source>
        <strain evidence="1">170</strain>
    </source>
</reference>
<evidence type="ECO:0000313" key="1">
    <source>
        <dbReference type="EMBL" id="OWT43008.1"/>
    </source>
</evidence>
<name>A0A219AQE6_METCM</name>
<evidence type="ECO:0000313" key="2">
    <source>
        <dbReference type="Proteomes" id="UP000078397"/>
    </source>
</evidence>
<gene>
    <name evidence="1" type="ORF">VFPPC_17799</name>
</gene>
<proteinExistence type="predicted"/>
<dbReference type="Proteomes" id="UP000078397">
    <property type="component" value="Unassembled WGS sequence"/>
</dbReference>
<dbReference type="GeneID" id="33936712"/>
<keyword evidence="2" id="KW-1185">Reference proteome</keyword>
<sequence>MEAVVDLPVFLVQSNKTERGSNAEGPAVAEPIDEFPNSFWNQLSAVSLSSSFKFLTLQSQQDRYQATPTPAMTTPLPIRYDIYRPALSYHFDITAHDSKQNLFYCNVVRFTKSSTPDLVLHAGQDKRAPSIALAHILQFSQSFKIGFGSTADMDAVEWEDFTRSNIKGSEHRWGMTLQRTSDSPSPSRSNDRLSLVWKRTTTVTAEGGSEPVTGPRGHRGHRGWKLVEESRPEDVWAIFTFDRVFGRRGILQINVNYGEKFNTGVLISILTLYERSEAAVE</sequence>
<protein>
    <submittedName>
        <fullName evidence="1">C6 zinc finger domain protein</fullName>
    </submittedName>
</protein>
<dbReference type="RefSeq" id="XP_022285466.1">
    <property type="nucleotide sequence ID" value="XM_022429480.1"/>
</dbReference>
<dbReference type="EMBL" id="LSBJ02000004">
    <property type="protein sequence ID" value="OWT43008.1"/>
    <property type="molecule type" value="Genomic_DNA"/>
</dbReference>
<organism evidence="1 2">
    <name type="scientific">Pochonia chlamydosporia 170</name>
    <dbReference type="NCBI Taxonomy" id="1380566"/>
    <lineage>
        <taxon>Eukaryota</taxon>
        <taxon>Fungi</taxon>
        <taxon>Dikarya</taxon>
        <taxon>Ascomycota</taxon>
        <taxon>Pezizomycotina</taxon>
        <taxon>Sordariomycetes</taxon>
        <taxon>Hypocreomycetidae</taxon>
        <taxon>Hypocreales</taxon>
        <taxon>Clavicipitaceae</taxon>
        <taxon>Pochonia</taxon>
    </lineage>
</organism>